<keyword evidence="3" id="KW-0805">Transcription regulation</keyword>
<dbReference type="InterPro" id="IPR011598">
    <property type="entry name" value="bHLH_dom"/>
</dbReference>
<dbReference type="InterPro" id="IPR036638">
    <property type="entry name" value="HLH_DNA-bd_sf"/>
</dbReference>
<dbReference type="GO" id="GO:0046983">
    <property type="term" value="F:protein dimerization activity"/>
    <property type="evidence" value="ECO:0007669"/>
    <property type="project" value="InterPro"/>
</dbReference>
<proteinExistence type="predicted"/>
<comment type="caution">
    <text evidence="9">The sequence shown here is derived from an EMBL/GenBank/DDBJ whole genome shotgun (WGS) entry which is preliminary data.</text>
</comment>
<dbReference type="SUPFAM" id="SSF158457">
    <property type="entry name" value="Orange domain-like"/>
    <property type="match status" value="1"/>
</dbReference>
<evidence type="ECO:0000256" key="1">
    <source>
        <dbReference type="ARBA" id="ARBA00004123"/>
    </source>
</evidence>
<dbReference type="Pfam" id="PF07527">
    <property type="entry name" value="Hairy_orange"/>
    <property type="match status" value="1"/>
</dbReference>
<accession>A0A7K5HM09</accession>
<dbReference type="InterPro" id="IPR050370">
    <property type="entry name" value="HES_HEY"/>
</dbReference>
<evidence type="ECO:0000313" key="9">
    <source>
        <dbReference type="EMBL" id="NWS70314.1"/>
    </source>
</evidence>
<dbReference type="OrthoDB" id="6085656at2759"/>
<dbReference type="GO" id="GO:0005634">
    <property type="term" value="C:nucleus"/>
    <property type="evidence" value="ECO:0007669"/>
    <property type="project" value="UniProtKB-SubCell"/>
</dbReference>
<evidence type="ECO:0000259" key="8">
    <source>
        <dbReference type="PROSITE" id="PS51054"/>
    </source>
</evidence>
<feature type="region of interest" description="Disordered" evidence="6">
    <location>
        <begin position="116"/>
        <end position="184"/>
    </location>
</feature>
<dbReference type="SUPFAM" id="SSF47459">
    <property type="entry name" value="HLH, helix-loop-helix DNA-binding domain"/>
    <property type="match status" value="1"/>
</dbReference>
<evidence type="ECO:0000259" key="7">
    <source>
        <dbReference type="PROSITE" id="PS50888"/>
    </source>
</evidence>
<evidence type="ECO:0000256" key="5">
    <source>
        <dbReference type="ARBA" id="ARBA00023242"/>
    </source>
</evidence>
<evidence type="ECO:0000256" key="6">
    <source>
        <dbReference type="SAM" id="MobiDB-lite"/>
    </source>
</evidence>
<evidence type="ECO:0000256" key="3">
    <source>
        <dbReference type="ARBA" id="ARBA00023015"/>
    </source>
</evidence>
<dbReference type="PROSITE" id="PS50888">
    <property type="entry name" value="BHLH"/>
    <property type="match status" value="1"/>
</dbReference>
<dbReference type="Proteomes" id="UP000549499">
    <property type="component" value="Unassembled WGS sequence"/>
</dbReference>
<feature type="non-terminal residue" evidence="9">
    <location>
        <position position="184"/>
    </location>
</feature>
<keyword evidence="5" id="KW-0539">Nucleus</keyword>
<gene>
    <name evidence="9" type="primary">Hes6_1</name>
    <name evidence="9" type="ORF">CROSUL_R14665</name>
</gene>
<reference evidence="9 10" key="1">
    <citation type="submission" date="2019-09" db="EMBL/GenBank/DDBJ databases">
        <title>Bird 10,000 Genomes (B10K) Project - Family phase.</title>
        <authorList>
            <person name="Zhang G."/>
        </authorList>
    </citation>
    <scope>NUCLEOTIDE SEQUENCE [LARGE SCALE GENOMIC DNA]</scope>
    <source>
        <strain evidence="9">B10K-DU-003-44</strain>
        <tissue evidence="9">Muscle</tissue>
    </source>
</reference>
<keyword evidence="4" id="KW-0804">Transcription</keyword>
<name>A0A7K5HM09_CROSL</name>
<sequence>QARKPLVERQRRARIGASLRALRALLAGGEVSGAGAARLAQAAVLDLAAQRVRAALERRVVPARALPEPRAASERFAAGYIRCLHEVHSFVCACPAIDAAAAAALLSHLLRALPLGASPPEPPEERTHSPALPAPAPEPAPSEDTCSEVEVEAEPGLTPTEGLDTSRTHSSPSPCAPKSMWRPW</sequence>
<dbReference type="PANTHER" id="PTHR10985">
    <property type="entry name" value="BASIC HELIX-LOOP-HELIX TRANSCRIPTION FACTOR, HES-RELATED"/>
    <property type="match status" value="1"/>
</dbReference>
<keyword evidence="2" id="KW-0678">Repressor</keyword>
<feature type="domain" description="Orange" evidence="8">
    <location>
        <begin position="76"/>
        <end position="109"/>
    </location>
</feature>
<dbReference type="EMBL" id="VYZB01000157">
    <property type="protein sequence ID" value="NWS70314.1"/>
    <property type="molecule type" value="Genomic_DNA"/>
</dbReference>
<evidence type="ECO:0000256" key="4">
    <source>
        <dbReference type="ARBA" id="ARBA00023163"/>
    </source>
</evidence>
<keyword evidence="10" id="KW-1185">Reference proteome</keyword>
<dbReference type="PROSITE" id="PS51054">
    <property type="entry name" value="ORANGE"/>
    <property type="match status" value="1"/>
</dbReference>
<dbReference type="GO" id="GO:0006355">
    <property type="term" value="P:regulation of DNA-templated transcription"/>
    <property type="evidence" value="ECO:0007669"/>
    <property type="project" value="InterPro"/>
</dbReference>
<feature type="non-terminal residue" evidence="9">
    <location>
        <position position="1"/>
    </location>
</feature>
<feature type="compositionally biased region" description="Polar residues" evidence="6">
    <location>
        <begin position="163"/>
        <end position="173"/>
    </location>
</feature>
<dbReference type="InterPro" id="IPR003650">
    <property type="entry name" value="Orange_dom"/>
</dbReference>
<evidence type="ECO:0000313" key="10">
    <source>
        <dbReference type="Proteomes" id="UP000549499"/>
    </source>
</evidence>
<protein>
    <submittedName>
        <fullName evidence="9">HES6 protein</fullName>
    </submittedName>
</protein>
<dbReference type="AlphaFoldDB" id="A0A7K5HM09"/>
<feature type="domain" description="BHLH" evidence="7">
    <location>
        <begin position="1"/>
        <end position="55"/>
    </location>
</feature>
<dbReference type="Gene3D" id="4.10.280.10">
    <property type="entry name" value="Helix-loop-helix DNA-binding domain"/>
    <property type="match status" value="1"/>
</dbReference>
<evidence type="ECO:0000256" key="2">
    <source>
        <dbReference type="ARBA" id="ARBA00022491"/>
    </source>
</evidence>
<comment type="subcellular location">
    <subcellularLocation>
        <location evidence="1">Nucleus</location>
    </subcellularLocation>
</comment>
<organism evidence="9 10">
    <name type="scientific">Crotophaga sulcirostris</name>
    <name type="common">Groove-billed ani</name>
    <dbReference type="NCBI Taxonomy" id="33598"/>
    <lineage>
        <taxon>Eukaryota</taxon>
        <taxon>Metazoa</taxon>
        <taxon>Chordata</taxon>
        <taxon>Craniata</taxon>
        <taxon>Vertebrata</taxon>
        <taxon>Euteleostomi</taxon>
        <taxon>Archelosauria</taxon>
        <taxon>Archosauria</taxon>
        <taxon>Dinosauria</taxon>
        <taxon>Saurischia</taxon>
        <taxon>Theropoda</taxon>
        <taxon>Coelurosauria</taxon>
        <taxon>Aves</taxon>
        <taxon>Neognathae</taxon>
        <taxon>Neoaves</taxon>
        <taxon>Otidimorphae</taxon>
        <taxon>Cuculiformes</taxon>
        <taxon>Crotophagidae</taxon>
        <taxon>Crotophaga</taxon>
    </lineage>
</organism>
<dbReference type="GO" id="GO:0003677">
    <property type="term" value="F:DNA binding"/>
    <property type="evidence" value="ECO:0007669"/>
    <property type="project" value="InterPro"/>
</dbReference>